<dbReference type="GO" id="GO:0003729">
    <property type="term" value="F:mRNA binding"/>
    <property type="evidence" value="ECO:0007669"/>
    <property type="project" value="UniProtKB-ARBA"/>
</dbReference>
<dbReference type="EMBL" id="JADFTS010000002">
    <property type="protein sequence ID" value="KAF9619520.1"/>
    <property type="molecule type" value="Genomic_DNA"/>
</dbReference>
<keyword evidence="1" id="KW-1017">Isopeptide bond</keyword>
<feature type="region of interest" description="Disordered" evidence="2">
    <location>
        <begin position="40"/>
        <end position="82"/>
    </location>
</feature>
<dbReference type="InterPro" id="IPR000626">
    <property type="entry name" value="Ubiquitin-like_dom"/>
</dbReference>
<dbReference type="Proteomes" id="UP000631114">
    <property type="component" value="Unassembled WGS sequence"/>
</dbReference>
<evidence type="ECO:0000256" key="1">
    <source>
        <dbReference type="ARBA" id="ARBA00022499"/>
    </source>
</evidence>
<dbReference type="Gene3D" id="3.10.20.90">
    <property type="entry name" value="Phosphatidylinositol 3-kinase Catalytic Subunit, Chain A, domain 1"/>
    <property type="match status" value="1"/>
</dbReference>
<dbReference type="InterPro" id="IPR029071">
    <property type="entry name" value="Ubiquitin-like_domsf"/>
</dbReference>
<dbReference type="PRINTS" id="PR00348">
    <property type="entry name" value="UBIQUITIN"/>
</dbReference>
<dbReference type="OrthoDB" id="428577at2759"/>
<accession>A0A835IID0</accession>
<evidence type="ECO:0000313" key="5">
    <source>
        <dbReference type="Proteomes" id="UP000631114"/>
    </source>
</evidence>
<proteinExistence type="predicted"/>
<sequence length="203" mass="23548">MPPRDRRPSVKLADYVFEIDTSREETVDNTVVNVDNLELPDVAPAIVPDDQGRHMPPRDRRPPVKLADYPRDPYLETDSNPRPYWRRAALPQKEYFNKKALEKKKRRDKESTMIHIFVRSIERKTTTLQVESSDTIYEVKAKIETERGIPPSMQKLIFVDKQLEDGRKLLEDGCTLAKCNIQNGLTVYLVLNLGQDSILDRTR</sequence>
<feature type="domain" description="Ubiquitin-like" evidence="3">
    <location>
        <begin position="114"/>
        <end position="192"/>
    </location>
</feature>
<organism evidence="4 5">
    <name type="scientific">Coptis chinensis</name>
    <dbReference type="NCBI Taxonomy" id="261450"/>
    <lineage>
        <taxon>Eukaryota</taxon>
        <taxon>Viridiplantae</taxon>
        <taxon>Streptophyta</taxon>
        <taxon>Embryophyta</taxon>
        <taxon>Tracheophyta</taxon>
        <taxon>Spermatophyta</taxon>
        <taxon>Magnoliopsida</taxon>
        <taxon>Ranunculales</taxon>
        <taxon>Ranunculaceae</taxon>
        <taxon>Coptidoideae</taxon>
        <taxon>Coptis</taxon>
    </lineage>
</organism>
<reference evidence="4 5" key="1">
    <citation type="submission" date="2020-10" db="EMBL/GenBank/DDBJ databases">
        <title>The Coptis chinensis genome and diversification of protoberbering-type alkaloids.</title>
        <authorList>
            <person name="Wang B."/>
            <person name="Shu S."/>
            <person name="Song C."/>
            <person name="Liu Y."/>
        </authorList>
    </citation>
    <scope>NUCLEOTIDE SEQUENCE [LARGE SCALE GENOMIC DNA]</scope>
    <source>
        <strain evidence="4">HL-2020</strain>
        <tissue evidence="4">Leaf</tissue>
    </source>
</reference>
<evidence type="ECO:0000256" key="2">
    <source>
        <dbReference type="SAM" id="MobiDB-lite"/>
    </source>
</evidence>
<dbReference type="PROSITE" id="PS50053">
    <property type="entry name" value="UBIQUITIN_2"/>
    <property type="match status" value="1"/>
</dbReference>
<protein>
    <recommendedName>
        <fullName evidence="3">Ubiquitin-like domain-containing protein</fullName>
    </recommendedName>
</protein>
<dbReference type="InterPro" id="IPR050158">
    <property type="entry name" value="Ubiquitin_ubiquitin-like"/>
</dbReference>
<evidence type="ECO:0000313" key="4">
    <source>
        <dbReference type="EMBL" id="KAF9619520.1"/>
    </source>
</evidence>
<name>A0A835IID0_9MAGN</name>
<dbReference type="SMART" id="SM00213">
    <property type="entry name" value="UBQ"/>
    <property type="match status" value="1"/>
</dbReference>
<keyword evidence="5" id="KW-1185">Reference proteome</keyword>
<dbReference type="PANTHER" id="PTHR10666">
    <property type="entry name" value="UBIQUITIN"/>
    <property type="match status" value="1"/>
</dbReference>
<comment type="caution">
    <text evidence="4">The sequence shown here is derived from an EMBL/GenBank/DDBJ whole genome shotgun (WGS) entry which is preliminary data.</text>
</comment>
<dbReference type="AlphaFoldDB" id="A0A835IID0"/>
<gene>
    <name evidence="4" type="ORF">IFM89_007268</name>
</gene>
<dbReference type="Pfam" id="PF00240">
    <property type="entry name" value="ubiquitin"/>
    <property type="match status" value="1"/>
</dbReference>
<feature type="compositionally biased region" description="Basic and acidic residues" evidence="2">
    <location>
        <begin position="50"/>
        <end position="74"/>
    </location>
</feature>
<dbReference type="SUPFAM" id="SSF54236">
    <property type="entry name" value="Ubiquitin-like"/>
    <property type="match status" value="1"/>
</dbReference>
<evidence type="ECO:0000259" key="3">
    <source>
        <dbReference type="PROSITE" id="PS50053"/>
    </source>
</evidence>
<dbReference type="InterPro" id="IPR019956">
    <property type="entry name" value="Ubiquitin_dom"/>
</dbReference>